<keyword evidence="1" id="KW-1133">Transmembrane helix</keyword>
<dbReference type="AlphaFoldDB" id="A0A9N8PRX7"/>
<keyword evidence="3" id="KW-1185">Reference proteome</keyword>
<feature type="transmembrane region" description="Helical" evidence="1">
    <location>
        <begin position="125"/>
        <end position="143"/>
    </location>
</feature>
<name>A0A9N8PRX7_9PEZI</name>
<keyword evidence="1" id="KW-0812">Transmembrane</keyword>
<dbReference type="EMBL" id="CAINUL010000003">
    <property type="protein sequence ID" value="CAD0108583.1"/>
    <property type="molecule type" value="Genomic_DNA"/>
</dbReference>
<proteinExistence type="predicted"/>
<accession>A0A9N8PRX7</accession>
<sequence length="149" mass="16771">MTWLGRFSARVASTMKTHSSSLNESPRVATLQAVKQTLLEQQANRKRDSLIQELAQVHRTQQNPTSTSSKIGFGAAMMVGATILLTPMKEATPARVIMTGVEHHLQRRRGQTGFLVSMVWMKEKYRWIVTHLLAMIVAIATYWKVTMSS</sequence>
<keyword evidence="1" id="KW-0472">Membrane</keyword>
<evidence type="ECO:0000256" key="1">
    <source>
        <dbReference type="SAM" id="Phobius"/>
    </source>
</evidence>
<evidence type="ECO:0000313" key="2">
    <source>
        <dbReference type="EMBL" id="CAD0108583.1"/>
    </source>
</evidence>
<comment type="caution">
    <text evidence="2">The sequence shown here is derived from an EMBL/GenBank/DDBJ whole genome shotgun (WGS) entry which is preliminary data.</text>
</comment>
<gene>
    <name evidence="2" type="ORF">AWRI4620_LOCUS2838</name>
</gene>
<reference evidence="2" key="1">
    <citation type="submission" date="2020-06" db="EMBL/GenBank/DDBJ databases">
        <authorList>
            <person name="Onetto C."/>
        </authorList>
    </citation>
    <scope>NUCLEOTIDE SEQUENCE</scope>
</reference>
<organism evidence="2 3">
    <name type="scientific">Aureobasidium uvarum</name>
    <dbReference type="NCBI Taxonomy" id="2773716"/>
    <lineage>
        <taxon>Eukaryota</taxon>
        <taxon>Fungi</taxon>
        <taxon>Dikarya</taxon>
        <taxon>Ascomycota</taxon>
        <taxon>Pezizomycotina</taxon>
        <taxon>Dothideomycetes</taxon>
        <taxon>Dothideomycetidae</taxon>
        <taxon>Dothideales</taxon>
        <taxon>Saccotheciaceae</taxon>
        <taxon>Aureobasidium</taxon>
    </lineage>
</organism>
<dbReference type="Proteomes" id="UP000745764">
    <property type="component" value="Unassembled WGS sequence"/>
</dbReference>
<dbReference type="OrthoDB" id="3909161at2759"/>
<evidence type="ECO:0000313" key="3">
    <source>
        <dbReference type="Proteomes" id="UP000745764"/>
    </source>
</evidence>
<protein>
    <submittedName>
        <fullName evidence="2">Uncharacterized protein</fullName>
    </submittedName>
</protein>